<evidence type="ECO:0000256" key="10">
    <source>
        <dbReference type="ARBA" id="ARBA00023098"/>
    </source>
</evidence>
<comment type="cofactor">
    <cofactor evidence="1">
        <name>Ca(2+)</name>
        <dbReference type="ChEBI" id="CHEBI:29108"/>
    </cofactor>
</comment>
<dbReference type="PROSITE" id="PS00118">
    <property type="entry name" value="PA2_HIS"/>
    <property type="match status" value="1"/>
</dbReference>
<dbReference type="GO" id="GO:0005576">
    <property type="term" value="C:extracellular region"/>
    <property type="evidence" value="ECO:0007669"/>
    <property type="project" value="UniProtKB-SubCell"/>
</dbReference>
<dbReference type="CDD" id="cd04704">
    <property type="entry name" value="PLA2_bee_venom_like"/>
    <property type="match status" value="1"/>
</dbReference>
<evidence type="ECO:0000256" key="12">
    <source>
        <dbReference type="ARBA" id="ARBA00029903"/>
    </source>
</evidence>
<evidence type="ECO:0000256" key="4">
    <source>
        <dbReference type="ARBA" id="ARBA00021721"/>
    </source>
</evidence>
<dbReference type="Gene3D" id="1.20.90.10">
    <property type="entry name" value="Phospholipase A2 domain"/>
    <property type="match status" value="1"/>
</dbReference>
<dbReference type="RefSeq" id="XP_011296328.2">
    <property type="nucleotide sequence ID" value="XM_011298026.3"/>
</dbReference>
<dbReference type="KEGG" id="mde:101889460"/>
<evidence type="ECO:0000259" key="14">
    <source>
        <dbReference type="Pfam" id="PF05826"/>
    </source>
</evidence>
<keyword evidence="8" id="KW-0106">Calcium</keyword>
<accession>A0A1I8NDF8</accession>
<name>A0A1I8NDF8_MUSDO</name>
<dbReference type="GO" id="GO:0006644">
    <property type="term" value="P:phospholipid metabolic process"/>
    <property type="evidence" value="ECO:0007669"/>
    <property type="project" value="InterPro"/>
</dbReference>
<feature type="domain" description="Phospholipase A2-like central" evidence="14">
    <location>
        <begin position="49"/>
        <end position="141"/>
    </location>
</feature>
<evidence type="ECO:0000256" key="6">
    <source>
        <dbReference type="ARBA" id="ARBA00022723"/>
    </source>
</evidence>
<dbReference type="SUPFAM" id="SSF48619">
    <property type="entry name" value="Phospholipase A2, PLA2"/>
    <property type="match status" value="1"/>
</dbReference>
<feature type="chain" id="PRO_5014271677" description="Phospholipase A2" evidence="13">
    <location>
        <begin position="23"/>
        <end position="191"/>
    </location>
</feature>
<evidence type="ECO:0000256" key="5">
    <source>
        <dbReference type="ARBA" id="ARBA00022525"/>
    </source>
</evidence>
<keyword evidence="10" id="KW-0443">Lipid metabolism</keyword>
<evidence type="ECO:0000256" key="11">
    <source>
        <dbReference type="ARBA" id="ARBA00023157"/>
    </source>
</evidence>
<evidence type="ECO:0000256" key="8">
    <source>
        <dbReference type="ARBA" id="ARBA00022837"/>
    </source>
</evidence>
<keyword evidence="7" id="KW-0378">Hydrolase</keyword>
<evidence type="ECO:0000256" key="2">
    <source>
        <dbReference type="ARBA" id="ARBA00004613"/>
    </source>
</evidence>
<dbReference type="AlphaFoldDB" id="A0A1I8NDF8"/>
<reference evidence="15" key="1">
    <citation type="submission" date="2020-05" db="UniProtKB">
        <authorList>
            <consortium name="EnsemblMetazoa"/>
        </authorList>
    </citation>
    <scope>IDENTIFICATION</scope>
    <source>
        <strain evidence="15">Aabys</strain>
    </source>
</reference>
<dbReference type="InterPro" id="IPR033113">
    <property type="entry name" value="PLA2_histidine"/>
</dbReference>
<gene>
    <name evidence="15" type="primary">101889460</name>
</gene>
<dbReference type="PANTHER" id="PTHR12253">
    <property type="entry name" value="RH14732P"/>
    <property type="match status" value="1"/>
</dbReference>
<keyword evidence="6" id="KW-0479">Metal-binding</keyword>
<dbReference type="EnsemblMetazoa" id="MDOA014073-RB">
    <property type="protein sequence ID" value="MDOA014073-PB"/>
    <property type="gene ID" value="MDOA014073"/>
</dbReference>
<evidence type="ECO:0000256" key="7">
    <source>
        <dbReference type="ARBA" id="ARBA00022801"/>
    </source>
</evidence>
<dbReference type="EnsemblMetazoa" id="MDOA014073-RA">
    <property type="protein sequence ID" value="MDOA014073-PA"/>
    <property type="gene ID" value="MDOA014073"/>
</dbReference>
<evidence type="ECO:0000256" key="1">
    <source>
        <dbReference type="ARBA" id="ARBA00001913"/>
    </source>
</evidence>
<dbReference type="GO" id="GO:0004623">
    <property type="term" value="F:phospholipase A2 activity"/>
    <property type="evidence" value="ECO:0007669"/>
    <property type="project" value="UniProtKB-EC"/>
</dbReference>
<dbReference type="GO" id="GO:0016042">
    <property type="term" value="P:lipid catabolic process"/>
    <property type="evidence" value="ECO:0007669"/>
    <property type="project" value="UniProtKB-KW"/>
</dbReference>
<dbReference type="FunFam" id="1.20.90.10:FF:000002">
    <property type="entry name" value="Phospholipase A2 group III"/>
    <property type="match status" value="1"/>
</dbReference>
<keyword evidence="5" id="KW-0964">Secreted</keyword>
<keyword evidence="9" id="KW-0442">Lipid degradation</keyword>
<protein>
    <recommendedName>
        <fullName evidence="4">Phospholipase A2</fullName>
        <ecNumber evidence="3">3.1.1.4</ecNumber>
    </recommendedName>
    <alternativeName>
        <fullName evidence="12">Phosphatidylcholine 2-acylhydrolase</fullName>
    </alternativeName>
</protein>
<evidence type="ECO:0000313" key="15">
    <source>
        <dbReference type="EnsemblMetazoa" id="MDOA014073-PA"/>
    </source>
</evidence>
<dbReference type="GO" id="GO:0050482">
    <property type="term" value="P:arachidonate secretion"/>
    <property type="evidence" value="ECO:0007669"/>
    <property type="project" value="InterPro"/>
</dbReference>
<feature type="signal peptide" evidence="13">
    <location>
        <begin position="1"/>
        <end position="22"/>
    </location>
</feature>
<keyword evidence="13" id="KW-0732">Signal</keyword>
<dbReference type="STRING" id="7370.A0A1I8NDF8"/>
<dbReference type="GO" id="GO:0046872">
    <property type="term" value="F:metal ion binding"/>
    <property type="evidence" value="ECO:0007669"/>
    <property type="project" value="UniProtKB-KW"/>
</dbReference>
<dbReference type="VEuPathDB" id="VectorBase:MDOA014073"/>
<dbReference type="InterPro" id="IPR036444">
    <property type="entry name" value="PLipase_A2_dom_sf"/>
</dbReference>
<evidence type="ECO:0000256" key="13">
    <source>
        <dbReference type="SAM" id="SignalP"/>
    </source>
</evidence>
<dbReference type="EC" id="3.1.1.4" evidence="3"/>
<evidence type="ECO:0000256" key="3">
    <source>
        <dbReference type="ARBA" id="ARBA00013278"/>
    </source>
</evidence>
<dbReference type="RefSeq" id="XP_005176978.2">
    <property type="nucleotide sequence ID" value="XM_005176921.4"/>
</dbReference>
<comment type="subcellular location">
    <subcellularLocation>
        <location evidence="2">Secreted</location>
    </subcellularLocation>
</comment>
<dbReference type="Pfam" id="PF05826">
    <property type="entry name" value="Phospholip_A2_2"/>
    <property type="match status" value="1"/>
</dbReference>
<dbReference type="InterPro" id="IPR016090">
    <property type="entry name" value="PLA2-like_dom"/>
</dbReference>
<evidence type="ECO:0000256" key="9">
    <source>
        <dbReference type="ARBA" id="ARBA00022963"/>
    </source>
</evidence>
<dbReference type="eggNOG" id="ENOG502S1MS">
    <property type="taxonomic scope" value="Eukaryota"/>
</dbReference>
<organism evidence="15">
    <name type="scientific">Musca domestica</name>
    <name type="common">House fly</name>
    <dbReference type="NCBI Taxonomy" id="7370"/>
    <lineage>
        <taxon>Eukaryota</taxon>
        <taxon>Metazoa</taxon>
        <taxon>Ecdysozoa</taxon>
        <taxon>Arthropoda</taxon>
        <taxon>Hexapoda</taxon>
        <taxon>Insecta</taxon>
        <taxon>Pterygota</taxon>
        <taxon>Neoptera</taxon>
        <taxon>Endopterygota</taxon>
        <taxon>Diptera</taxon>
        <taxon>Brachycera</taxon>
        <taxon>Muscomorpha</taxon>
        <taxon>Muscoidea</taxon>
        <taxon>Muscidae</taxon>
        <taxon>Musca</taxon>
    </lineage>
</organism>
<keyword evidence="11" id="KW-1015">Disulfide bond</keyword>
<proteinExistence type="predicted"/>
<dbReference type="VEuPathDB" id="VectorBase:MDOMA2_015313"/>
<dbReference type="OrthoDB" id="10059604at2759"/>
<sequence>MLRAKVLIISLFVMLFASHITCFSEESIFEDEDIYRMALPPPNATGTTVPGTKWCGPGNTAANYNDLGKHRDTDTCCREHDHCEMIIEPTASMHGITNSGMFPIMKCSCEQKFINCLQAVNSMVSNTLGHIYFGATKHCVEYGFPIVNCKQYMEGTFRKRCIRYKINKKRPQIWQLYDIPFYTTSSVNKPK</sequence>